<name>A0AAE0L5Q4_9CHLO</name>
<evidence type="ECO:0000259" key="1">
    <source>
        <dbReference type="Pfam" id="PF11938"/>
    </source>
</evidence>
<feature type="domain" description="DUF3456" evidence="1">
    <location>
        <begin position="10"/>
        <end position="62"/>
    </location>
</feature>
<evidence type="ECO:0000313" key="3">
    <source>
        <dbReference type="Proteomes" id="UP001190700"/>
    </source>
</evidence>
<keyword evidence="3" id="KW-1185">Reference proteome</keyword>
<comment type="caution">
    <text evidence="2">The sequence shown here is derived from an EMBL/GenBank/DDBJ whole genome shotgun (WGS) entry which is preliminary data.</text>
</comment>
<proteinExistence type="predicted"/>
<dbReference type="EMBL" id="LGRX02008776">
    <property type="protein sequence ID" value="KAK3272822.1"/>
    <property type="molecule type" value="Genomic_DNA"/>
</dbReference>
<reference evidence="2 3" key="1">
    <citation type="journal article" date="2015" name="Genome Biol. Evol.">
        <title>Comparative Genomics of a Bacterivorous Green Alga Reveals Evolutionary Causalities and Consequences of Phago-Mixotrophic Mode of Nutrition.</title>
        <authorList>
            <person name="Burns J.A."/>
            <person name="Paasch A."/>
            <person name="Narechania A."/>
            <person name="Kim E."/>
        </authorList>
    </citation>
    <scope>NUCLEOTIDE SEQUENCE [LARGE SCALE GENOMIC DNA]</scope>
    <source>
        <strain evidence="2 3">PLY_AMNH</strain>
    </source>
</reference>
<evidence type="ECO:0000313" key="2">
    <source>
        <dbReference type="EMBL" id="KAK3272822.1"/>
    </source>
</evidence>
<dbReference type="InterPro" id="IPR021852">
    <property type="entry name" value="DUF3456"/>
</dbReference>
<sequence>MRDNLCQRTTARHRSKNGNTALHEYCDDLIDEHSKAIADLVIADTPWPEVKSQICVQVAGHCEDDHGGEL</sequence>
<protein>
    <recommendedName>
        <fullName evidence="1">DUF3456 domain-containing protein</fullName>
    </recommendedName>
</protein>
<dbReference type="Pfam" id="PF11938">
    <property type="entry name" value="DUF3456"/>
    <property type="match status" value="1"/>
</dbReference>
<dbReference type="AlphaFoldDB" id="A0AAE0L5Q4"/>
<organism evidence="2 3">
    <name type="scientific">Cymbomonas tetramitiformis</name>
    <dbReference type="NCBI Taxonomy" id="36881"/>
    <lineage>
        <taxon>Eukaryota</taxon>
        <taxon>Viridiplantae</taxon>
        <taxon>Chlorophyta</taxon>
        <taxon>Pyramimonadophyceae</taxon>
        <taxon>Pyramimonadales</taxon>
        <taxon>Pyramimonadaceae</taxon>
        <taxon>Cymbomonas</taxon>
    </lineage>
</organism>
<dbReference type="Proteomes" id="UP001190700">
    <property type="component" value="Unassembled WGS sequence"/>
</dbReference>
<gene>
    <name evidence="2" type="ORF">CYMTET_18902</name>
</gene>
<accession>A0AAE0L5Q4</accession>